<gene>
    <name evidence="1" type="ORF">B0H16DRAFT_1456142</name>
</gene>
<sequence length="195" mass="21590">MPARVPNIQQGLGRDALEPMEEFSLVEEQPDTTQGAIATYRSLEISVQGCRRRGHHSIAQKAVQYPLTFSFGGDVEQVGGIAATITSPRTEYIAPSQLVGVMTPGASAAVTGFMSFERVACTRSCGAQNRVLCQKLRGTFPIPPLWRSGHRTELVPVLPRRIPFCRGWMSLNALYYFREFEAFFVLIVANDVESH</sequence>
<dbReference type="Proteomes" id="UP001215598">
    <property type="component" value="Unassembled WGS sequence"/>
</dbReference>
<reference evidence="1" key="1">
    <citation type="submission" date="2023-03" db="EMBL/GenBank/DDBJ databases">
        <title>Massive genome expansion in bonnet fungi (Mycena s.s.) driven by repeated elements and novel gene families across ecological guilds.</title>
        <authorList>
            <consortium name="Lawrence Berkeley National Laboratory"/>
            <person name="Harder C.B."/>
            <person name="Miyauchi S."/>
            <person name="Viragh M."/>
            <person name="Kuo A."/>
            <person name="Thoen E."/>
            <person name="Andreopoulos B."/>
            <person name="Lu D."/>
            <person name="Skrede I."/>
            <person name="Drula E."/>
            <person name="Henrissat B."/>
            <person name="Morin E."/>
            <person name="Kohler A."/>
            <person name="Barry K."/>
            <person name="LaButti K."/>
            <person name="Morin E."/>
            <person name="Salamov A."/>
            <person name="Lipzen A."/>
            <person name="Mereny Z."/>
            <person name="Hegedus B."/>
            <person name="Baldrian P."/>
            <person name="Stursova M."/>
            <person name="Weitz H."/>
            <person name="Taylor A."/>
            <person name="Grigoriev I.V."/>
            <person name="Nagy L.G."/>
            <person name="Martin F."/>
            <person name="Kauserud H."/>
        </authorList>
    </citation>
    <scope>NUCLEOTIDE SEQUENCE</scope>
    <source>
        <strain evidence="1">CBHHK182m</strain>
    </source>
</reference>
<organism evidence="1 2">
    <name type="scientific">Mycena metata</name>
    <dbReference type="NCBI Taxonomy" id="1033252"/>
    <lineage>
        <taxon>Eukaryota</taxon>
        <taxon>Fungi</taxon>
        <taxon>Dikarya</taxon>
        <taxon>Basidiomycota</taxon>
        <taxon>Agaricomycotina</taxon>
        <taxon>Agaricomycetes</taxon>
        <taxon>Agaricomycetidae</taxon>
        <taxon>Agaricales</taxon>
        <taxon>Marasmiineae</taxon>
        <taxon>Mycenaceae</taxon>
        <taxon>Mycena</taxon>
    </lineage>
</organism>
<proteinExistence type="predicted"/>
<protein>
    <submittedName>
        <fullName evidence="1">Uncharacterized protein</fullName>
    </submittedName>
</protein>
<dbReference type="EMBL" id="JARKIB010000035">
    <property type="protein sequence ID" value="KAJ7761396.1"/>
    <property type="molecule type" value="Genomic_DNA"/>
</dbReference>
<name>A0AAD7JBP8_9AGAR</name>
<keyword evidence="2" id="KW-1185">Reference proteome</keyword>
<dbReference type="AlphaFoldDB" id="A0AAD7JBP8"/>
<evidence type="ECO:0000313" key="2">
    <source>
        <dbReference type="Proteomes" id="UP001215598"/>
    </source>
</evidence>
<accession>A0AAD7JBP8</accession>
<evidence type="ECO:0000313" key="1">
    <source>
        <dbReference type="EMBL" id="KAJ7761396.1"/>
    </source>
</evidence>
<comment type="caution">
    <text evidence="1">The sequence shown here is derived from an EMBL/GenBank/DDBJ whole genome shotgun (WGS) entry which is preliminary data.</text>
</comment>